<name>A0A2T7NWI2_POMCA</name>
<feature type="domain" description="CUB" evidence="7">
    <location>
        <begin position="2209"/>
        <end position="2326"/>
    </location>
</feature>
<comment type="caution">
    <text evidence="8">The sequence shown here is derived from an EMBL/GenBank/DDBJ whole genome shotgun (WGS) entry which is preliminary data.</text>
</comment>
<feature type="domain" description="CUB" evidence="7">
    <location>
        <begin position="150"/>
        <end position="268"/>
    </location>
</feature>
<reference evidence="8 9" key="1">
    <citation type="submission" date="2018-04" db="EMBL/GenBank/DDBJ databases">
        <title>The genome of golden apple snail Pomacea canaliculata provides insight into stress tolerance and invasive adaptation.</title>
        <authorList>
            <person name="Liu C."/>
            <person name="Liu B."/>
            <person name="Ren Y."/>
            <person name="Zhang Y."/>
            <person name="Wang H."/>
            <person name="Li S."/>
            <person name="Jiang F."/>
            <person name="Yin L."/>
            <person name="Zhang G."/>
            <person name="Qian W."/>
            <person name="Fan W."/>
        </authorList>
    </citation>
    <scope>NUCLEOTIDE SEQUENCE [LARGE SCALE GENOMIC DNA]</scope>
    <source>
        <strain evidence="8">SZHN2017</strain>
        <tissue evidence="8">Muscle</tissue>
    </source>
</reference>
<keyword evidence="5" id="KW-0472">Membrane</keyword>
<dbReference type="STRING" id="400727.A0A2T7NWI2"/>
<accession>A0A2T7NWI2</accession>
<comment type="caution">
    <text evidence="3">Lacks conserved residue(s) required for the propagation of feature annotation.</text>
</comment>
<evidence type="ECO:0000259" key="7">
    <source>
        <dbReference type="PROSITE" id="PS01180"/>
    </source>
</evidence>
<keyword evidence="2" id="KW-1015">Disulfide bond</keyword>
<dbReference type="EMBL" id="PZQS01000008">
    <property type="protein sequence ID" value="PVD25525.1"/>
    <property type="molecule type" value="Genomic_DNA"/>
</dbReference>
<evidence type="ECO:0000256" key="4">
    <source>
        <dbReference type="SAM" id="MobiDB-lite"/>
    </source>
</evidence>
<feature type="domain" description="CUB" evidence="7">
    <location>
        <begin position="2084"/>
        <end position="2196"/>
    </location>
</feature>
<feature type="domain" description="CUB" evidence="7">
    <location>
        <begin position="638"/>
        <end position="755"/>
    </location>
</feature>
<dbReference type="CDD" id="cd00041">
    <property type="entry name" value="CUB"/>
    <property type="match status" value="14"/>
</dbReference>
<dbReference type="SUPFAM" id="SSF49854">
    <property type="entry name" value="Spermadhesin, CUB domain"/>
    <property type="match status" value="16"/>
</dbReference>
<feature type="domain" description="CUB" evidence="7">
    <location>
        <begin position="504"/>
        <end position="625"/>
    </location>
</feature>
<evidence type="ECO:0000256" key="3">
    <source>
        <dbReference type="PROSITE-ProRule" id="PRU00059"/>
    </source>
</evidence>
<feature type="chain" id="PRO_5015705019" description="CUB domain-containing protein" evidence="6">
    <location>
        <begin position="24"/>
        <end position="2702"/>
    </location>
</feature>
<feature type="transmembrane region" description="Helical" evidence="5">
    <location>
        <begin position="2510"/>
        <end position="2533"/>
    </location>
</feature>
<dbReference type="InterPro" id="IPR035914">
    <property type="entry name" value="Sperma_CUB_dom_sf"/>
</dbReference>
<feature type="transmembrane region" description="Helical" evidence="5">
    <location>
        <begin position="1656"/>
        <end position="1681"/>
    </location>
</feature>
<sequence length="2702" mass="299284">MRGHQLCLLTWTIAVGVITGSHGQCATNNPTPELLATVFARDLEFHLSPSNTNNTSCQWLISSRNSARLHLLLNPQLRSDNGSCVDNIKVYDGNSSSSPILLSTCSRNVLPIYSSGSDVLVSFTAGNDDTDNNSSFIIQYRTFQPRRTSCSSYEVLNATNIPQDMDYTSDPISFDYTDRCWTIERDNSSSIISVNFTEVHMDSCGQQNCSCDTVEVMSGGTLGFKTLGEVCGEHGDHVFNTSQQFLYISLRPSLSYTRRHFRLTYWSFYREDTKSNISISPGQKYHLSYPGNMLQYPNNTDRGWVFHITNPQYVLHLNLTFMDIEWAAAGCYDYIEIFDSSLETKRLDRLCGVQAGRQYYSTGQTLYIKFHSDDSVSRKGFNLTARRCFEKPCTQPQVVLYNAYSCWLFETFNSNTVIKITLNTDVEPSSPACSGNYIEVFDGEYGSSQVNKLGRLCGRQEGKEYFSTGQSMFLTFHRDNNQTTGGFTLTYQAVSVPSVNWTECNSLHTQVRTVDHSPRYLMYPGNQTNYTNNADCGWLLQTSSYLQDSLIHVTFSFIDTENTNGCDYDYVEIFDGSTSLSNKLTRLCGHMGRREVYSSGQSLFIRFHSDDSNTGRGFSMMYQAISPPDAHPDTGLACSDQVLPQAVPSRTQYLKYPSDFNLYINNVDCSWLLQARDDTYVVHVTFLSVDIEDNRDCSYDYVELFAGVDESAVSMGRVCGSTTRDFYSPGINVFIKFHSDSSNNGRGFRLAYQEVPVSSLIPAGSTCPDQVLPQAVISTAQYLTYPVGSLTYLNNVGCSWRLHTRDIGYIVHVVFTMMNTEQSTSCSYDYVQLYDGSNTFANSLGKLCGSTTASGSGCSLYSASLTAPVGIIQSLYYPTVSSYYPNNVDCGWPISTDSYDYVVHVTFTFVDTEYSSYCTYDFIEVFDVGEYGVDVSTGSSDSANSLGRLCGSTTRVTRPYIVAGAVVSTIVVVLALIAAIVRVTVRRRSLQQTTQNISSPIRTISQNPPYSNLRNDFSATHPHFSVVYEPPPYDVVCQSGTTYPGASGYIMSGQQQHPPNTMATAHQYLSQLQLARAPHRQCDTIRGREITDNWVMEGTGGELLIRRLSSITAFTVLRNPLCAHPGCAHKDRFDLNSQCSTFKRVFEQLKADRRNDGTSTIVFDCLDHRSRCAHSNTSDTNCQWIISSKTIARLQLRAVTFKLRSDNGSCVDNFTVYDGNNATSDIGFLIEYESFWSTEHCSSVVLFSASSDRQYLEYPANDSSTSNSTSPSNVDCYWELTSASDYAIHVTFLYIDVEANTGCSYDYVEVFDVFHKRNFEGSPGDGCALYRVLRSRQESNWFAVAKQQSWCTLWGRHEFYSSGQILYIKFHSDPSITGQGFLLSYEAIRSSEVMQDIGGVCLGGVTKTVSYFSRSLGYPLGRNTYDNNADCDWLLQALDPDYVVYVNFTFVDIEGSSSSCPSDYVQVFDGSSSSAVSLGKLCGSTSRDFYSSGRSMYIKFHSDGSVTRGGFRLNYQMVYRWSVPTTPGIVTVAWLLQTNDDDYVVHVTFTYDYIKVFDGSSEYANSLGTLCGSTSRDFYSSGRYVFIKFHSDSSGSAGGFRLTYQAVGSWEVHKAGKVTSLQVVFDTSIDLLSDFKKRFVQIWFLSNSSPNLKRRYLITAFLSSLNMLQILYNTCIVQHLIHEVSPAVIAGAVVGSVVFLIAVIVVIVSFRRRQLQQSARNRPINTTNNQYIAYFYPGNGSAPNVGVPSVGSGPPHVMSGTPHVPPSVIVGPHSLSSGPPPYHLVNGPVSNSTGGSYPGTDVSAVHYVNSPLQQNSQPPMTRGPSSGEPLANQANSSSYCHTGNSSHARILLSTCSPPSFPINSSGREVLLSFTAGNNATSDIGFLIEYESFWSTDRCNSVVLFSVSRDPQYLEYPANDSSTSNSTSPRNASCGWLFQASSPDYIINIDIRTYLLDTSRFYIEVFDSPFEVNLLARLRGGPTQQQLFSSGQYLYISLLNSGYIDVKRLNLTSQEVQRSTVFPCNACSCRGSLTASHLHKYYLRYPADQTRYPNNVDCYWHLTSASDYVIHVTFLYIDVETSPRCSNDYVQTKEKLQELKKLQAIVNADCDWLLQAPLSDYVVYVNFTFVDIEESGSYCTSDYVQVFDGSSSSSDSLGKLCGSILHDFYSSGQSMYIKFHSDSSIIKGGFRLTYQAVYRWNVPTTTGGVCLRGVTKTVSYTSQSLGYPLGRNTYDNNVNCEWLLQASNENYVVYVNFTFVDIEGSSSSCPSDYVQLFDGSSSSALSLGKLCGSKSRDFYSSGQSVFIMFHSDGSVTRGGFRLNYYEVFSWSVPTKPASGCSRNTQMPTALLSSVETLQYPTNYLNYPENADCGWLLKTNDDDYVVHVTFTYVNTEYSYTCSFDYIEIFDGSSEYANSLGTLCGTTSRDFYSSGQSVFIKFHSDGSGSGGGFRLTYQAVASWEVPKAGKVTYGSCRTPHLISYVDKRHYDLTVVVEYVADSVEHLYNEVSPAVIAGAVVGSVVFLIAVIVVIVSFRRRQLQQSARNRPINTTNNQYIAYFYPGNGSAPNVGVPSVGSGPPHVMSGTPHVPPSVIVGPHSLSSGPPPYHLVNGPVSNVGSGPSHVTSGTPHVPPSVIVGPHSFSSEPPSYHLVSQSTGGSYPTTDVSAVHYMNSPLQQNSQQPMTRGPSSGEPLANQVRFFNGYP</sequence>
<feature type="domain" description="CUB" evidence="7">
    <location>
        <begin position="1241"/>
        <end position="1388"/>
    </location>
</feature>
<dbReference type="Proteomes" id="UP000245119">
    <property type="component" value="Linkage Group LG8"/>
</dbReference>
<evidence type="ECO:0000313" key="8">
    <source>
        <dbReference type="EMBL" id="PVD25525.1"/>
    </source>
</evidence>
<evidence type="ECO:0000256" key="6">
    <source>
        <dbReference type="SAM" id="SignalP"/>
    </source>
</evidence>
<dbReference type="PROSITE" id="PS01180">
    <property type="entry name" value="CUB"/>
    <property type="match status" value="13"/>
</dbReference>
<feature type="domain" description="CUB" evidence="7">
    <location>
        <begin position="848"/>
        <end position="952"/>
    </location>
</feature>
<feature type="domain" description="CUB" evidence="7">
    <location>
        <begin position="1521"/>
        <end position="1607"/>
    </location>
</feature>
<dbReference type="SMART" id="SM00042">
    <property type="entry name" value="CUB"/>
    <property type="match status" value="13"/>
</dbReference>
<evidence type="ECO:0000256" key="5">
    <source>
        <dbReference type="SAM" id="Phobius"/>
    </source>
</evidence>
<gene>
    <name evidence="8" type="ORF">C0Q70_13181</name>
</gene>
<dbReference type="Pfam" id="PF00431">
    <property type="entry name" value="CUB"/>
    <property type="match status" value="15"/>
</dbReference>
<evidence type="ECO:0000256" key="1">
    <source>
        <dbReference type="ARBA" id="ARBA00022737"/>
    </source>
</evidence>
<dbReference type="PANTHER" id="PTHR24251">
    <property type="entry name" value="OVOCHYMASE-RELATED"/>
    <property type="match status" value="1"/>
</dbReference>
<feature type="transmembrane region" description="Helical" evidence="5">
    <location>
        <begin position="960"/>
        <end position="981"/>
    </location>
</feature>
<evidence type="ECO:0000256" key="2">
    <source>
        <dbReference type="ARBA" id="ARBA00023157"/>
    </source>
</evidence>
<keyword evidence="5" id="KW-0812">Transmembrane</keyword>
<dbReference type="InterPro" id="IPR000859">
    <property type="entry name" value="CUB_dom"/>
</dbReference>
<keyword evidence="5" id="KW-1133">Transmembrane helix</keyword>
<protein>
    <recommendedName>
        <fullName evidence="7">CUB domain-containing protein</fullName>
    </recommendedName>
</protein>
<dbReference type="OrthoDB" id="291007at2759"/>
<feature type="domain" description="CUB" evidence="7">
    <location>
        <begin position="2339"/>
        <end position="2457"/>
    </location>
</feature>
<keyword evidence="9" id="KW-1185">Reference proteome</keyword>
<feature type="transmembrane region" description="Helical" evidence="5">
    <location>
        <begin position="1687"/>
        <end position="1710"/>
    </location>
</feature>
<dbReference type="FunFam" id="2.60.120.290:FF:000005">
    <property type="entry name" value="Procollagen C-endopeptidase enhancer 1"/>
    <property type="match status" value="5"/>
</dbReference>
<feature type="domain" description="CUB" evidence="7">
    <location>
        <begin position="25"/>
        <end position="143"/>
    </location>
</feature>
<organism evidence="8 9">
    <name type="scientific">Pomacea canaliculata</name>
    <name type="common">Golden apple snail</name>
    <dbReference type="NCBI Taxonomy" id="400727"/>
    <lineage>
        <taxon>Eukaryota</taxon>
        <taxon>Metazoa</taxon>
        <taxon>Spiralia</taxon>
        <taxon>Lophotrochozoa</taxon>
        <taxon>Mollusca</taxon>
        <taxon>Gastropoda</taxon>
        <taxon>Caenogastropoda</taxon>
        <taxon>Architaenioglossa</taxon>
        <taxon>Ampullarioidea</taxon>
        <taxon>Ampullariidae</taxon>
        <taxon>Pomacea</taxon>
    </lineage>
</organism>
<feature type="domain" description="CUB" evidence="7">
    <location>
        <begin position="351"/>
        <end position="494"/>
    </location>
</feature>
<proteinExistence type="predicted"/>
<feature type="region of interest" description="Disordered" evidence="4">
    <location>
        <begin position="1811"/>
        <end position="1839"/>
    </location>
</feature>
<keyword evidence="6" id="KW-0732">Signal</keyword>
<feature type="domain" description="CUB" evidence="7">
    <location>
        <begin position="1401"/>
        <end position="1518"/>
    </location>
</feature>
<evidence type="ECO:0000313" key="9">
    <source>
        <dbReference type="Proteomes" id="UP000245119"/>
    </source>
</evidence>
<dbReference type="Gene3D" id="2.60.120.290">
    <property type="entry name" value="Spermadhesin, CUB domain"/>
    <property type="match status" value="16"/>
</dbReference>
<keyword evidence="1" id="KW-0677">Repeat</keyword>
<feature type="domain" description="CUB" evidence="7">
    <location>
        <begin position="767"/>
        <end position="847"/>
    </location>
</feature>
<feature type="signal peptide" evidence="6">
    <location>
        <begin position="1"/>
        <end position="23"/>
    </location>
</feature>